<sequence>MPATQPPSRHDIGELYARHRGWLLRWLTGKTQCGERASDLLQDTFVRLLRNGQQREAREPQALLMAIAKRVLIDHWRRQSIEQAYLQALAQVPEAEAPSPEQQYLLLETLLEVDQLLAGLPLLARRAFLLAQLDGLKQADIALTLDISVSSVKRYLTQAYTHCYFLRAATREACGV</sequence>
<dbReference type="InterPro" id="IPR039425">
    <property type="entry name" value="RNA_pol_sigma-70-like"/>
</dbReference>
<reference evidence="8" key="1">
    <citation type="submission" date="2016-10" db="EMBL/GenBank/DDBJ databases">
        <authorList>
            <person name="Varghese N."/>
            <person name="Submissions S."/>
        </authorList>
    </citation>
    <scope>NUCLEOTIDE SEQUENCE [LARGE SCALE GENOMIC DNA]</scope>
    <source>
        <strain evidence="8">CECT 8338</strain>
    </source>
</reference>
<dbReference type="SUPFAM" id="SSF88659">
    <property type="entry name" value="Sigma3 and sigma4 domains of RNA polymerase sigma factors"/>
    <property type="match status" value="1"/>
</dbReference>
<dbReference type="RefSeq" id="WP_092385473.1">
    <property type="nucleotide sequence ID" value="NZ_LT629787.1"/>
</dbReference>
<dbReference type="InterPro" id="IPR013249">
    <property type="entry name" value="RNA_pol_sigma70_r4_t2"/>
</dbReference>
<dbReference type="Proteomes" id="UP000243924">
    <property type="component" value="Chromosome I"/>
</dbReference>
<name>A0A1H2FAL2_9GAMM</name>
<feature type="domain" description="RNA polymerase sigma factor 70 region 4 type 2" evidence="6">
    <location>
        <begin position="111"/>
        <end position="163"/>
    </location>
</feature>
<evidence type="ECO:0000313" key="8">
    <source>
        <dbReference type="Proteomes" id="UP000243924"/>
    </source>
</evidence>
<dbReference type="InterPro" id="IPR014284">
    <property type="entry name" value="RNA_pol_sigma-70_dom"/>
</dbReference>
<dbReference type="InterPro" id="IPR013324">
    <property type="entry name" value="RNA_pol_sigma_r3/r4-like"/>
</dbReference>
<evidence type="ECO:0000256" key="3">
    <source>
        <dbReference type="ARBA" id="ARBA00023082"/>
    </source>
</evidence>
<dbReference type="PANTHER" id="PTHR43133">
    <property type="entry name" value="RNA POLYMERASE ECF-TYPE SIGMA FACTO"/>
    <property type="match status" value="1"/>
</dbReference>
<proteinExistence type="inferred from homology"/>
<evidence type="ECO:0000256" key="1">
    <source>
        <dbReference type="ARBA" id="ARBA00010641"/>
    </source>
</evidence>
<comment type="similarity">
    <text evidence="1">Belongs to the sigma-70 factor family. ECF subfamily.</text>
</comment>
<keyword evidence="4" id="KW-0804">Transcription</keyword>
<dbReference type="Pfam" id="PF08281">
    <property type="entry name" value="Sigma70_r4_2"/>
    <property type="match status" value="1"/>
</dbReference>
<dbReference type="InterPro" id="IPR013325">
    <property type="entry name" value="RNA_pol_sigma_r2"/>
</dbReference>
<dbReference type="InterPro" id="IPR036388">
    <property type="entry name" value="WH-like_DNA-bd_sf"/>
</dbReference>
<dbReference type="NCBIfam" id="NF009180">
    <property type="entry name" value="PRK12528.1"/>
    <property type="match status" value="1"/>
</dbReference>
<evidence type="ECO:0000256" key="2">
    <source>
        <dbReference type="ARBA" id="ARBA00023015"/>
    </source>
</evidence>
<gene>
    <name evidence="7" type="ORF">SAMN05216210_1409</name>
</gene>
<dbReference type="GO" id="GO:0003677">
    <property type="term" value="F:DNA binding"/>
    <property type="evidence" value="ECO:0007669"/>
    <property type="project" value="InterPro"/>
</dbReference>
<dbReference type="GO" id="GO:0006352">
    <property type="term" value="P:DNA-templated transcription initiation"/>
    <property type="evidence" value="ECO:0007669"/>
    <property type="project" value="InterPro"/>
</dbReference>
<feature type="domain" description="RNA polymerase sigma-70 region 2" evidence="5">
    <location>
        <begin position="15"/>
        <end position="80"/>
    </location>
</feature>
<accession>A0A1H2FAL2</accession>
<dbReference type="InterPro" id="IPR007627">
    <property type="entry name" value="RNA_pol_sigma70_r2"/>
</dbReference>
<dbReference type="Gene3D" id="1.10.1740.10">
    <property type="match status" value="1"/>
</dbReference>
<evidence type="ECO:0000259" key="6">
    <source>
        <dbReference type="Pfam" id="PF08281"/>
    </source>
</evidence>
<protein>
    <submittedName>
        <fullName evidence="7">RNA polymerase sigma-70 factor, ECF subfamily</fullName>
    </submittedName>
</protein>
<dbReference type="PANTHER" id="PTHR43133:SF63">
    <property type="entry name" value="RNA POLYMERASE SIGMA FACTOR FECI-RELATED"/>
    <property type="match status" value="1"/>
</dbReference>
<dbReference type="STRING" id="1434072.SAMN05216210_1409"/>
<keyword evidence="3" id="KW-0731">Sigma factor</keyword>
<evidence type="ECO:0000313" key="7">
    <source>
        <dbReference type="EMBL" id="SDU04293.1"/>
    </source>
</evidence>
<dbReference type="OrthoDB" id="9797134at2"/>
<dbReference type="Gene3D" id="1.10.10.10">
    <property type="entry name" value="Winged helix-like DNA-binding domain superfamily/Winged helix DNA-binding domain"/>
    <property type="match status" value="1"/>
</dbReference>
<dbReference type="SUPFAM" id="SSF88946">
    <property type="entry name" value="Sigma2 domain of RNA polymerase sigma factors"/>
    <property type="match status" value="1"/>
</dbReference>
<evidence type="ECO:0000259" key="5">
    <source>
        <dbReference type="Pfam" id="PF04542"/>
    </source>
</evidence>
<dbReference type="NCBIfam" id="TIGR02937">
    <property type="entry name" value="sigma70-ECF"/>
    <property type="match status" value="1"/>
</dbReference>
<dbReference type="Pfam" id="PF04542">
    <property type="entry name" value="Sigma70_r2"/>
    <property type="match status" value="1"/>
</dbReference>
<dbReference type="AlphaFoldDB" id="A0A1H2FAL2"/>
<keyword evidence="2" id="KW-0805">Transcription regulation</keyword>
<keyword evidence="8" id="KW-1185">Reference proteome</keyword>
<dbReference type="EMBL" id="LT629787">
    <property type="protein sequence ID" value="SDU04293.1"/>
    <property type="molecule type" value="Genomic_DNA"/>
</dbReference>
<organism evidence="7 8">
    <name type="scientific">Halopseudomonas salegens</name>
    <dbReference type="NCBI Taxonomy" id="1434072"/>
    <lineage>
        <taxon>Bacteria</taxon>
        <taxon>Pseudomonadati</taxon>
        <taxon>Pseudomonadota</taxon>
        <taxon>Gammaproteobacteria</taxon>
        <taxon>Pseudomonadales</taxon>
        <taxon>Pseudomonadaceae</taxon>
        <taxon>Halopseudomonas</taxon>
    </lineage>
</organism>
<dbReference type="GO" id="GO:0016987">
    <property type="term" value="F:sigma factor activity"/>
    <property type="evidence" value="ECO:0007669"/>
    <property type="project" value="UniProtKB-KW"/>
</dbReference>
<evidence type="ECO:0000256" key="4">
    <source>
        <dbReference type="ARBA" id="ARBA00023163"/>
    </source>
</evidence>